<organism evidence="1 2">
    <name type="scientific">Flavobacterium aquidurense</name>
    <dbReference type="NCBI Taxonomy" id="362413"/>
    <lineage>
        <taxon>Bacteria</taxon>
        <taxon>Pseudomonadati</taxon>
        <taxon>Bacteroidota</taxon>
        <taxon>Flavobacteriia</taxon>
        <taxon>Flavobacteriales</taxon>
        <taxon>Flavobacteriaceae</taxon>
        <taxon>Flavobacterium</taxon>
    </lineage>
</organism>
<dbReference type="AlphaFoldDB" id="A0A0Q0W9I8"/>
<reference evidence="1 2" key="1">
    <citation type="submission" date="2014-09" db="EMBL/GenBank/DDBJ databases">
        <title>Genome sequence of Flavobacterium aquidurense RC62.</title>
        <authorList>
            <person name="Kim J.F."/>
            <person name="Kwak M.-J."/>
        </authorList>
    </citation>
    <scope>NUCLEOTIDE SEQUENCE [LARGE SCALE GENOMIC DNA]</scope>
    <source>
        <strain evidence="1 2">RC62</strain>
    </source>
</reference>
<evidence type="ECO:0000313" key="2">
    <source>
        <dbReference type="Proteomes" id="UP000050443"/>
    </source>
</evidence>
<name>A0A0Q0W9I8_9FLAO</name>
<sequence length="49" mass="5792">MIVLSRFIEFYWHKDVLTLNAHSSPLIAKELNQYYSLAFSFTLKTLEVI</sequence>
<comment type="caution">
    <text evidence="1">The sequence shown here is derived from an EMBL/GenBank/DDBJ whole genome shotgun (WGS) entry which is preliminary data.</text>
</comment>
<dbReference type="EMBL" id="JRLF01000004">
    <property type="protein sequence ID" value="KQB43040.1"/>
    <property type="molecule type" value="Genomic_DNA"/>
</dbReference>
<protein>
    <submittedName>
        <fullName evidence="1">Uncharacterized protein</fullName>
    </submittedName>
</protein>
<gene>
    <name evidence="1" type="ORF">RC62_3207</name>
</gene>
<accession>A0A0Q0W9I8</accession>
<dbReference type="Proteomes" id="UP000050443">
    <property type="component" value="Unassembled WGS sequence"/>
</dbReference>
<proteinExistence type="predicted"/>
<evidence type="ECO:0000313" key="1">
    <source>
        <dbReference type="EMBL" id="KQB43040.1"/>
    </source>
</evidence>